<evidence type="ECO:0000313" key="3">
    <source>
        <dbReference type="EMBL" id="QJA45047.1"/>
    </source>
</evidence>
<proteinExistence type="predicted"/>
<dbReference type="EMBL" id="MT143985">
    <property type="protein sequence ID" value="QJA45047.1"/>
    <property type="molecule type" value="Genomic_DNA"/>
</dbReference>
<feature type="compositionally biased region" description="Low complexity" evidence="1">
    <location>
        <begin position="666"/>
        <end position="675"/>
    </location>
</feature>
<feature type="domain" description="Transglycosylase SLT" evidence="2">
    <location>
        <begin position="441"/>
        <end position="519"/>
    </location>
</feature>
<dbReference type="Gene3D" id="1.10.530.10">
    <property type="match status" value="1"/>
</dbReference>
<evidence type="ECO:0000256" key="1">
    <source>
        <dbReference type="SAM" id="MobiDB-lite"/>
    </source>
</evidence>
<accession>A0A6H1ZCE0</accession>
<organism evidence="3">
    <name type="scientific">viral metagenome</name>
    <dbReference type="NCBI Taxonomy" id="1070528"/>
    <lineage>
        <taxon>unclassified sequences</taxon>
        <taxon>metagenomes</taxon>
        <taxon>organismal metagenomes</taxon>
    </lineage>
</organism>
<dbReference type="SUPFAM" id="SSF53955">
    <property type="entry name" value="Lysozyme-like"/>
    <property type="match status" value="1"/>
</dbReference>
<dbReference type="AlphaFoldDB" id="A0A6H1ZCE0"/>
<feature type="region of interest" description="Disordered" evidence="1">
    <location>
        <begin position="65"/>
        <end position="84"/>
    </location>
</feature>
<feature type="region of interest" description="Disordered" evidence="1">
    <location>
        <begin position="651"/>
        <end position="685"/>
    </location>
</feature>
<feature type="region of interest" description="Disordered" evidence="1">
    <location>
        <begin position="89"/>
        <end position="123"/>
    </location>
</feature>
<protein>
    <submittedName>
        <fullName evidence="3">Putative transglycosylase</fullName>
    </submittedName>
</protein>
<dbReference type="InterPro" id="IPR008258">
    <property type="entry name" value="Transglycosylase_SLT_dom_1"/>
</dbReference>
<gene>
    <name evidence="3" type="ORF">TM448A00172_0006</name>
    <name evidence="4" type="ORF">TM448B00344_0039</name>
</gene>
<reference evidence="3" key="1">
    <citation type="submission" date="2020-03" db="EMBL/GenBank/DDBJ databases">
        <title>The deep terrestrial virosphere.</title>
        <authorList>
            <person name="Holmfeldt K."/>
            <person name="Nilsson E."/>
            <person name="Simone D."/>
            <person name="Lopez-Fernandez M."/>
            <person name="Wu X."/>
            <person name="de Brujin I."/>
            <person name="Lundin D."/>
            <person name="Andersson A."/>
            <person name="Bertilsson S."/>
            <person name="Dopson M."/>
        </authorList>
    </citation>
    <scope>NUCLEOTIDE SEQUENCE</scope>
    <source>
        <strain evidence="3">TM448A00172</strain>
        <strain evidence="4">TM448B00344</strain>
    </source>
</reference>
<evidence type="ECO:0000313" key="4">
    <source>
        <dbReference type="EMBL" id="QJH95093.1"/>
    </source>
</evidence>
<dbReference type="Pfam" id="PF01464">
    <property type="entry name" value="SLT"/>
    <property type="match status" value="1"/>
</dbReference>
<dbReference type="InterPro" id="IPR023346">
    <property type="entry name" value="Lysozyme-like_dom_sf"/>
</dbReference>
<name>A0A6H1ZCE0_9ZZZZ</name>
<evidence type="ECO:0000259" key="2">
    <source>
        <dbReference type="Pfam" id="PF01464"/>
    </source>
</evidence>
<sequence length="685" mass="73562">MKTVQDMIKQVESENLSNVAARSVADPNKLITGGTVGSTQANGMIAPTAIKNQAITTNKNVDSYTPEAVTKPTPIAPAPAQTSRYYDESAKTWKDGSKPTATTAPRYDASGNLAGGTRSDGSTMSLEEWKAQQNAGVDENAIREQVRSENQARIDAINGAYDSMIGERRVVNEGNLGKTRAVNARSGLIGSDFGDANTKNQENANANALKAIEVERGQQISAIYTKMDEVSYNRIQAEKAQASNDADGYANYIAKAQEAASATIETLGTAGYSIDDIKADDPERLQQLLESTNMSELELAAKLNMYKPAEEKIDWKTDIKGNYLMAYGIDPKTGEMKYYTQELPADAVGNDVKIVDGELWSVTPDGLSATKIGGSTKGDYQFISGNDNTQAGVFDKNTGTFEPKAGKFGAGVENPWGDSYDGGTTSSDSPYTSGVDEFDRLVDGIANMESGFNYGAVSQASANGDRAYGKYQIMGNNIPSWSKAVLGQSMTAQEFLKNPEAQEIIARKKLAEYYQKYGTVEDTASMWFSGRPAAGNNSADVYGTTVPAYIKNITSYVRGGGATKSNMPVVKSAGSNDNMPVTKVTGNDNMPTSLKPGLKEADVAEAVTTRIGTSGDLGEDGFLSPDDYQKYRNMWTQAGYSATSFDTKMKGYRNPNNPDYAVNKKSTTSSSGASTWQDILNEPEE</sequence>
<dbReference type="EMBL" id="MT144612">
    <property type="protein sequence ID" value="QJH95093.1"/>
    <property type="molecule type" value="Genomic_DNA"/>
</dbReference>